<evidence type="ECO:0000256" key="1">
    <source>
        <dbReference type="ARBA" id="ARBA00004123"/>
    </source>
</evidence>
<name>A0A9P6PV91_9FUNG</name>
<sequence length="388" mass="43251">MTSNRIVSSTIIRPETTEQRDNVSLSRKRSFSDAPEPARRRPSISSRLSSSQRDQYSDDNSNGRSNSGVNNEAHPTTTTTTKDANSSSNINVSHIASRTEPEESEGNENEARVKRTRQSVNPAEDTKRGRRMMGMILGTLSQFKKQSGSRGDGANGTKDPGLASREAVQERVRERLRRERELHEELQRKEKEEHEVRLRQRLLDQQAVKGGSERRIREHRASTRRDEGKWANGYILTETRPRLRFMPKVMNDTTRRKLEDQTRVRRAPAPAALSSSGSTTRTVTSKEKVEEKGSMDEDVAMEDRDVNKDVTMDETPVPESTSVTALSGPAEDNGTATEITTTEQMSKDGDGDKAESEVQSEAEGKTSSSESASKEEQTDLINISLISG</sequence>
<dbReference type="PANTHER" id="PTHR12707:SF0">
    <property type="entry name" value="PININ"/>
    <property type="match status" value="1"/>
</dbReference>
<dbReference type="PANTHER" id="PTHR12707">
    <property type="entry name" value="PINN"/>
    <property type="match status" value="1"/>
</dbReference>
<evidence type="ECO:0000313" key="11">
    <source>
        <dbReference type="Proteomes" id="UP000726737"/>
    </source>
</evidence>
<feature type="region of interest" description="Disordered" evidence="8">
    <location>
        <begin position="143"/>
        <end position="168"/>
    </location>
</feature>
<evidence type="ECO:0000256" key="7">
    <source>
        <dbReference type="ARBA" id="ARBA00023242"/>
    </source>
</evidence>
<comment type="similarity">
    <text evidence="2">Belongs to the pinin family.</text>
</comment>
<feature type="compositionally biased region" description="Basic and acidic residues" evidence="8">
    <location>
        <begin position="345"/>
        <end position="356"/>
    </location>
</feature>
<feature type="region of interest" description="Disordered" evidence="8">
    <location>
        <begin position="249"/>
        <end position="388"/>
    </location>
</feature>
<gene>
    <name evidence="10" type="ORF">BG011_006739</name>
</gene>
<dbReference type="OrthoDB" id="330772at2759"/>
<keyword evidence="7" id="KW-0539">Nucleus</keyword>
<accession>A0A9P6PV91</accession>
<dbReference type="EMBL" id="JAAAJA010000498">
    <property type="protein sequence ID" value="KAG0252784.1"/>
    <property type="molecule type" value="Genomic_DNA"/>
</dbReference>
<dbReference type="Proteomes" id="UP000726737">
    <property type="component" value="Unassembled WGS sequence"/>
</dbReference>
<dbReference type="GO" id="GO:0008380">
    <property type="term" value="P:RNA splicing"/>
    <property type="evidence" value="ECO:0007669"/>
    <property type="project" value="UniProtKB-KW"/>
</dbReference>
<keyword evidence="3" id="KW-0507">mRNA processing</keyword>
<dbReference type="Pfam" id="PF04696">
    <property type="entry name" value="Pinin_SDK_memA"/>
    <property type="match status" value="1"/>
</dbReference>
<feature type="compositionally biased region" description="Polar residues" evidence="8">
    <location>
        <begin position="334"/>
        <end position="344"/>
    </location>
</feature>
<feature type="region of interest" description="Disordered" evidence="8">
    <location>
        <begin position="1"/>
        <end position="131"/>
    </location>
</feature>
<feature type="domain" description="Pinin/SDK/MemA protein" evidence="9">
    <location>
        <begin position="124"/>
        <end position="262"/>
    </location>
</feature>
<evidence type="ECO:0000256" key="5">
    <source>
        <dbReference type="ARBA" id="ARBA00023163"/>
    </source>
</evidence>
<protein>
    <recommendedName>
        <fullName evidence="9">Pinin/SDK/MemA protein domain-containing protein</fullName>
    </recommendedName>
</protein>
<evidence type="ECO:0000313" key="10">
    <source>
        <dbReference type="EMBL" id="KAG0252784.1"/>
    </source>
</evidence>
<comment type="subcellular location">
    <subcellularLocation>
        <location evidence="1">Nucleus</location>
    </subcellularLocation>
</comment>
<dbReference type="InterPro" id="IPR039853">
    <property type="entry name" value="Pinin"/>
</dbReference>
<feature type="compositionally biased region" description="Basic and acidic residues" evidence="8">
    <location>
        <begin position="284"/>
        <end position="311"/>
    </location>
</feature>
<dbReference type="AlphaFoldDB" id="A0A9P6PV91"/>
<evidence type="ECO:0000256" key="8">
    <source>
        <dbReference type="SAM" id="MobiDB-lite"/>
    </source>
</evidence>
<keyword evidence="11" id="KW-1185">Reference proteome</keyword>
<evidence type="ECO:0000256" key="3">
    <source>
        <dbReference type="ARBA" id="ARBA00022664"/>
    </source>
</evidence>
<dbReference type="GO" id="GO:0071013">
    <property type="term" value="C:catalytic step 2 spliceosome"/>
    <property type="evidence" value="ECO:0007669"/>
    <property type="project" value="TreeGrafter"/>
</dbReference>
<evidence type="ECO:0000256" key="2">
    <source>
        <dbReference type="ARBA" id="ARBA00010386"/>
    </source>
</evidence>
<dbReference type="InterPro" id="IPR006786">
    <property type="entry name" value="Pinin_SDK_MemA"/>
</dbReference>
<feature type="compositionally biased region" description="Low complexity" evidence="8">
    <location>
        <begin position="43"/>
        <end position="81"/>
    </location>
</feature>
<feature type="compositionally biased region" description="Polar residues" evidence="8">
    <location>
        <begin position="1"/>
        <end position="11"/>
    </location>
</feature>
<organism evidence="10 11">
    <name type="scientific">Mortierella polycephala</name>
    <dbReference type="NCBI Taxonomy" id="41804"/>
    <lineage>
        <taxon>Eukaryota</taxon>
        <taxon>Fungi</taxon>
        <taxon>Fungi incertae sedis</taxon>
        <taxon>Mucoromycota</taxon>
        <taxon>Mortierellomycotina</taxon>
        <taxon>Mortierellomycetes</taxon>
        <taxon>Mortierellales</taxon>
        <taxon>Mortierellaceae</taxon>
        <taxon>Mortierella</taxon>
    </lineage>
</organism>
<keyword evidence="5" id="KW-0804">Transcription</keyword>
<dbReference type="GO" id="GO:0006397">
    <property type="term" value="P:mRNA processing"/>
    <property type="evidence" value="ECO:0007669"/>
    <property type="project" value="UniProtKB-KW"/>
</dbReference>
<feature type="compositionally biased region" description="Low complexity" evidence="8">
    <location>
        <begin position="267"/>
        <end position="283"/>
    </location>
</feature>
<evidence type="ECO:0000256" key="4">
    <source>
        <dbReference type="ARBA" id="ARBA00023015"/>
    </source>
</evidence>
<comment type="caution">
    <text evidence="10">The sequence shown here is derived from an EMBL/GenBank/DDBJ whole genome shotgun (WGS) entry which is preliminary data.</text>
</comment>
<evidence type="ECO:0000259" key="9">
    <source>
        <dbReference type="Pfam" id="PF04696"/>
    </source>
</evidence>
<reference evidence="10" key="1">
    <citation type="journal article" date="2020" name="Fungal Divers.">
        <title>Resolving the Mortierellaceae phylogeny through synthesis of multi-gene phylogenetics and phylogenomics.</title>
        <authorList>
            <person name="Vandepol N."/>
            <person name="Liber J."/>
            <person name="Desiro A."/>
            <person name="Na H."/>
            <person name="Kennedy M."/>
            <person name="Barry K."/>
            <person name="Grigoriev I.V."/>
            <person name="Miller A.N."/>
            <person name="O'Donnell K."/>
            <person name="Stajich J.E."/>
            <person name="Bonito G."/>
        </authorList>
    </citation>
    <scope>NUCLEOTIDE SEQUENCE</scope>
    <source>
        <strain evidence="10">KOD948</strain>
    </source>
</reference>
<feature type="compositionally biased region" description="Polar residues" evidence="8">
    <location>
        <begin position="82"/>
        <end position="96"/>
    </location>
</feature>
<feature type="compositionally biased region" description="Polar residues" evidence="8">
    <location>
        <begin position="379"/>
        <end position="388"/>
    </location>
</feature>
<keyword evidence="4" id="KW-0805">Transcription regulation</keyword>
<proteinExistence type="inferred from homology"/>
<evidence type="ECO:0000256" key="6">
    <source>
        <dbReference type="ARBA" id="ARBA00023187"/>
    </source>
</evidence>
<keyword evidence="6" id="KW-0508">mRNA splicing</keyword>
<feature type="compositionally biased region" description="Basic and acidic residues" evidence="8">
    <location>
        <begin position="253"/>
        <end position="263"/>
    </location>
</feature>